<evidence type="ECO:0000256" key="4">
    <source>
        <dbReference type="ARBA" id="ARBA00022741"/>
    </source>
</evidence>
<evidence type="ECO:0000256" key="7">
    <source>
        <dbReference type="ARBA" id="ARBA00023136"/>
    </source>
</evidence>
<evidence type="ECO:0000256" key="2">
    <source>
        <dbReference type="ARBA" id="ARBA00022448"/>
    </source>
</evidence>
<evidence type="ECO:0000313" key="11">
    <source>
        <dbReference type="Proteomes" id="UP000051500"/>
    </source>
</evidence>
<dbReference type="CDD" id="cd03225">
    <property type="entry name" value="ABC_cobalt_CbiO_domain1"/>
    <property type="match status" value="1"/>
</dbReference>
<dbReference type="PROSITE" id="PS50893">
    <property type="entry name" value="ABC_TRANSPORTER_2"/>
    <property type="match status" value="1"/>
</dbReference>
<evidence type="ECO:0000256" key="6">
    <source>
        <dbReference type="ARBA" id="ARBA00022967"/>
    </source>
</evidence>
<dbReference type="GO" id="GO:0042626">
    <property type="term" value="F:ATPase-coupled transmembrane transporter activity"/>
    <property type="evidence" value="ECO:0007669"/>
    <property type="project" value="TreeGrafter"/>
</dbReference>
<dbReference type="GO" id="GO:0016887">
    <property type="term" value="F:ATP hydrolysis activity"/>
    <property type="evidence" value="ECO:0007669"/>
    <property type="project" value="InterPro"/>
</dbReference>
<dbReference type="AlphaFoldDB" id="A0A0R2KMB3"/>
<dbReference type="Pfam" id="PF00005">
    <property type="entry name" value="ABC_tran"/>
    <property type="match status" value="1"/>
</dbReference>
<protein>
    <recommendedName>
        <fullName evidence="8">Energy-coupling factor transporter ATP-binding protein EcfA2</fullName>
        <ecNumber evidence="8">7.-.-.-</ecNumber>
    </recommendedName>
</protein>
<dbReference type="PANTHER" id="PTHR43553:SF27">
    <property type="entry name" value="ENERGY-COUPLING FACTOR TRANSPORTER ATP-BINDING PROTEIN ECFA2"/>
    <property type="match status" value="1"/>
</dbReference>
<dbReference type="GO" id="GO:0005524">
    <property type="term" value="F:ATP binding"/>
    <property type="evidence" value="ECO:0007669"/>
    <property type="project" value="UniProtKB-UniRule"/>
</dbReference>
<keyword evidence="2 8" id="KW-0813">Transport</keyword>
<dbReference type="PROSITE" id="PS00211">
    <property type="entry name" value="ABC_TRANSPORTER_1"/>
    <property type="match status" value="1"/>
</dbReference>
<dbReference type="InterPro" id="IPR017871">
    <property type="entry name" value="ABC_transporter-like_CS"/>
</dbReference>
<evidence type="ECO:0000256" key="1">
    <source>
        <dbReference type="ARBA" id="ARBA00004202"/>
    </source>
</evidence>
<name>A0A0R2KMB3_9LACO</name>
<reference evidence="10 11" key="1">
    <citation type="journal article" date="2015" name="Genome Announc.">
        <title>Expanding the biotechnology potential of lactobacilli through comparative genomics of 213 strains and associated genera.</title>
        <authorList>
            <person name="Sun Z."/>
            <person name="Harris H.M."/>
            <person name="McCann A."/>
            <person name="Guo C."/>
            <person name="Argimon S."/>
            <person name="Zhang W."/>
            <person name="Yang X."/>
            <person name="Jeffery I.B."/>
            <person name="Cooney J.C."/>
            <person name="Kagawa T.F."/>
            <person name="Liu W."/>
            <person name="Song Y."/>
            <person name="Salvetti E."/>
            <person name="Wrobel A."/>
            <person name="Rasinkangas P."/>
            <person name="Parkhill J."/>
            <person name="Rea M.C."/>
            <person name="O'Sullivan O."/>
            <person name="Ritari J."/>
            <person name="Douillard F.P."/>
            <person name="Paul Ross R."/>
            <person name="Yang R."/>
            <person name="Briner A.E."/>
            <person name="Felis G.E."/>
            <person name="de Vos W.M."/>
            <person name="Barrangou R."/>
            <person name="Klaenhammer T.R."/>
            <person name="Caufield P.W."/>
            <person name="Cui Y."/>
            <person name="Zhang H."/>
            <person name="O'Toole P.W."/>
        </authorList>
    </citation>
    <scope>NUCLEOTIDE SEQUENCE [LARGE SCALE GENOMIC DNA]</scope>
    <source>
        <strain evidence="10 11">DSM 22408</strain>
    </source>
</reference>
<dbReference type="InterPro" id="IPR015856">
    <property type="entry name" value="ABC_transpr_CbiO/EcfA_su"/>
</dbReference>
<dbReference type="SMART" id="SM00382">
    <property type="entry name" value="AAA"/>
    <property type="match status" value="1"/>
</dbReference>
<keyword evidence="6" id="KW-1278">Translocase</keyword>
<dbReference type="PATRIC" id="fig|1122146.4.peg.220"/>
<dbReference type="InterPro" id="IPR003439">
    <property type="entry name" value="ABC_transporter-like_ATP-bd"/>
</dbReference>
<dbReference type="InterPro" id="IPR003593">
    <property type="entry name" value="AAA+_ATPase"/>
</dbReference>
<evidence type="ECO:0000313" key="10">
    <source>
        <dbReference type="EMBL" id="KRN90576.1"/>
    </source>
</evidence>
<sequence length="291" mass="32440">MSIDFERLSYTYQADSPLAFQALHEITFTIPEHSYTAIIGHTGSGKSTLLQQLNGLLKPTTGSVTINGQTITAETKNKELKELRQEVGFVFQFPEAQLFEETVLKDIAFAPQNFGKTEEEALEIARQKARLVNLPEEVWEKSPFELSGGQMRRVAIAGILAMEPKILVLDEPSAGLDPKGRLEMMELFESLHQEQGLTIVLVTHQMNDVVNYANQVIVLEKGTVIKEGTPDDIFSQPDWLKEHHLGLPDTLTFAYRLAKKGIPFSEGMPYDEASLAHYLGELIVKRGANNG</sequence>
<comment type="subunit">
    <text evidence="8">Forms a stable energy-coupling factor (ECF) transporter complex composed of 2 membrane-embedded substrate-binding proteins (S component), 2 ATP-binding proteins (A component) and 2 transmembrane proteins (T component).</text>
</comment>
<comment type="function">
    <text evidence="8">ATP-binding (A) component of a common energy-coupling factor (ECF) ABC-transporter complex.</text>
</comment>
<dbReference type="eggNOG" id="COG1122">
    <property type="taxonomic scope" value="Bacteria"/>
</dbReference>
<evidence type="ECO:0000256" key="3">
    <source>
        <dbReference type="ARBA" id="ARBA00022475"/>
    </source>
</evidence>
<comment type="similarity">
    <text evidence="8">Belongs to the ABC transporter superfamily. Energy-coupling factor EcfA family.</text>
</comment>
<gene>
    <name evidence="10" type="ORF">IV53_GL000218</name>
</gene>
<evidence type="ECO:0000256" key="5">
    <source>
        <dbReference type="ARBA" id="ARBA00022840"/>
    </source>
</evidence>
<proteinExistence type="inferred from homology"/>
<keyword evidence="7 8" id="KW-0472">Membrane</keyword>
<evidence type="ECO:0000259" key="9">
    <source>
        <dbReference type="PROSITE" id="PS50893"/>
    </source>
</evidence>
<dbReference type="GO" id="GO:0043190">
    <property type="term" value="C:ATP-binding cassette (ABC) transporter complex"/>
    <property type="evidence" value="ECO:0007669"/>
    <property type="project" value="TreeGrafter"/>
</dbReference>
<dbReference type="STRING" id="1122146.IV53_GL000218"/>
<keyword evidence="5 8" id="KW-0067">ATP-binding</keyword>
<comment type="subcellular location">
    <subcellularLocation>
        <location evidence="1 8">Cell membrane</location>
        <topology evidence="1 8">Peripheral membrane protein</topology>
    </subcellularLocation>
</comment>
<dbReference type="SUPFAM" id="SSF52540">
    <property type="entry name" value="P-loop containing nucleoside triphosphate hydrolases"/>
    <property type="match status" value="1"/>
</dbReference>
<organism evidence="10 11">
    <name type="scientific">Ligilactobacillus ceti DSM 22408</name>
    <dbReference type="NCBI Taxonomy" id="1122146"/>
    <lineage>
        <taxon>Bacteria</taxon>
        <taxon>Bacillati</taxon>
        <taxon>Bacillota</taxon>
        <taxon>Bacilli</taxon>
        <taxon>Lactobacillales</taxon>
        <taxon>Lactobacillaceae</taxon>
        <taxon>Ligilactobacillus</taxon>
    </lineage>
</organism>
<keyword evidence="4 8" id="KW-0547">Nucleotide-binding</keyword>
<dbReference type="RefSeq" id="WP_027106600.1">
    <property type="nucleotide sequence ID" value="NZ_AUHP01000014.1"/>
</dbReference>
<dbReference type="OrthoDB" id="9784332at2"/>
<dbReference type="Gene3D" id="3.40.50.300">
    <property type="entry name" value="P-loop containing nucleotide triphosphate hydrolases"/>
    <property type="match status" value="1"/>
</dbReference>
<comment type="caution">
    <text evidence="10">The sequence shown here is derived from an EMBL/GenBank/DDBJ whole genome shotgun (WGS) entry which is preliminary data.</text>
</comment>
<dbReference type="NCBIfam" id="TIGR04521">
    <property type="entry name" value="ECF_ATPase_2"/>
    <property type="match status" value="1"/>
</dbReference>
<keyword evidence="11" id="KW-1185">Reference proteome</keyword>
<evidence type="ECO:0000256" key="8">
    <source>
        <dbReference type="RuleBase" id="RU365104"/>
    </source>
</evidence>
<accession>A0A0R2KMB3</accession>
<dbReference type="Proteomes" id="UP000051500">
    <property type="component" value="Unassembled WGS sequence"/>
</dbReference>
<dbReference type="NCBIfam" id="NF010155">
    <property type="entry name" value="PRK13634.1"/>
    <property type="match status" value="1"/>
</dbReference>
<dbReference type="EMBL" id="JQBZ01000002">
    <property type="protein sequence ID" value="KRN90576.1"/>
    <property type="molecule type" value="Genomic_DNA"/>
</dbReference>
<dbReference type="InterPro" id="IPR030946">
    <property type="entry name" value="EcfA2"/>
</dbReference>
<dbReference type="EC" id="7.-.-.-" evidence="8"/>
<dbReference type="PANTHER" id="PTHR43553">
    <property type="entry name" value="HEAVY METAL TRANSPORTER"/>
    <property type="match status" value="1"/>
</dbReference>
<feature type="domain" description="ABC transporter" evidence="9">
    <location>
        <begin position="3"/>
        <end position="246"/>
    </location>
</feature>
<dbReference type="FunFam" id="3.40.50.300:FF:000224">
    <property type="entry name" value="Energy-coupling factor transporter ATP-binding protein EcfA"/>
    <property type="match status" value="1"/>
</dbReference>
<dbReference type="InterPro" id="IPR027417">
    <property type="entry name" value="P-loop_NTPase"/>
</dbReference>
<dbReference type="InterPro" id="IPR050095">
    <property type="entry name" value="ECF_ABC_transporter_ATP-bd"/>
</dbReference>
<keyword evidence="3 8" id="KW-1003">Cell membrane</keyword>